<evidence type="ECO:0000256" key="1">
    <source>
        <dbReference type="SAM" id="Coils"/>
    </source>
</evidence>
<name>A0A8S5U8H2_9CAUD</name>
<keyword evidence="1" id="KW-0175">Coiled coil</keyword>
<sequence length="739" mass="79811">MYILKYAGSVLHDPRTDVQISAGSLKEESGQSPTLSLTIQSTHPLWDSFTRDTVMLPNREVELVEYETGIVLFRGRVRAISMEFDGSKKLTCEGAMAYLNDTTVRPYKTYDTDEIECDINAPAEANKLFEWFIEQHNAHVMNACEKFIIGVNTGANYGKLQRGTGTRPATLKEMRDKLEKACGGWLRVRYDATGSIIDWLPDTGAAEATQRVELGSNLLDLGTQVDGKDIYTAIVPVGKTGKGSEERKVNVSAETAYVPFGFAIQGDAVVDMTAVEKYGLIEKTMSYDLDKPQALADKAVADLAAGKLDDSIEVSAFDLHNLNEQTLPIDFLDRVFVKSGPHGIERYMICSGRTINLTNPTATQYKLGAITATLTKGATSSQEPVQESIAKRVTSLSNATRNIAKDAATTTIKVQAVEEKAAAVEKKADAVTEKIADVATTATQAAEKVDTVAAKAEKAAEEVSNVATDAKNATTAAKEAKTMATEASNKAEEVKATVDDMANAFSHDEAGAHVGDKDGVHTTIDSHGMKLLKGSEELAKFEQSAVSLGGGVFNIVDGYNYGKDDTKVTAVFARHLLFNSGGAFFVNAPTIRLDVSDGQNGNTAKGIGLGSLGFIARDRTHGREEVIAFEDLAKLIKFTSWITLQDDGVCRVRYCIRGGMLYLDCYLAAGYSTRTTTAQMPKELLPSIDGYHSLGTQTGNNTAKIWIGSANGNDGHIYFYNWSSGYATGIIPILPKSME</sequence>
<feature type="coiled-coil region" evidence="1">
    <location>
        <begin position="414"/>
        <end position="504"/>
    </location>
</feature>
<evidence type="ECO:0000313" key="2">
    <source>
        <dbReference type="EMBL" id="DAF90755.1"/>
    </source>
</evidence>
<organism evidence="2">
    <name type="scientific">Siphoviridae sp. ct9j27</name>
    <dbReference type="NCBI Taxonomy" id="2825369"/>
    <lineage>
        <taxon>Viruses</taxon>
        <taxon>Duplodnaviria</taxon>
        <taxon>Heunggongvirae</taxon>
        <taxon>Uroviricota</taxon>
        <taxon>Caudoviricetes</taxon>
    </lineage>
</organism>
<proteinExistence type="predicted"/>
<reference evidence="2" key="1">
    <citation type="journal article" date="2021" name="Proc. Natl. Acad. Sci. U.S.A.">
        <title>A Catalog of Tens of Thousands of Viruses from Human Metagenomes Reveals Hidden Associations with Chronic Diseases.</title>
        <authorList>
            <person name="Tisza M.J."/>
            <person name="Buck C.B."/>
        </authorList>
    </citation>
    <scope>NUCLEOTIDE SEQUENCE</scope>
    <source>
        <strain evidence="2">Ct9j27</strain>
    </source>
</reference>
<dbReference type="SUPFAM" id="SSF58104">
    <property type="entry name" value="Methyl-accepting chemotaxis protein (MCP) signaling domain"/>
    <property type="match status" value="1"/>
</dbReference>
<accession>A0A8S5U8H2</accession>
<protein>
    <submittedName>
        <fullName evidence="2">Endopeptidase tail</fullName>
    </submittedName>
</protein>
<dbReference type="Gene3D" id="1.10.287.950">
    <property type="entry name" value="Methyl-accepting chemotaxis protein"/>
    <property type="match status" value="1"/>
</dbReference>
<dbReference type="EMBL" id="BK016036">
    <property type="protein sequence ID" value="DAF90755.1"/>
    <property type="molecule type" value="Genomic_DNA"/>
</dbReference>